<evidence type="ECO:0000256" key="1">
    <source>
        <dbReference type="SAM" id="Phobius"/>
    </source>
</evidence>
<protein>
    <submittedName>
        <fullName evidence="2">Uncharacterized protein</fullName>
    </submittedName>
</protein>
<evidence type="ECO:0000313" key="2">
    <source>
        <dbReference type="EMBL" id="MBM6805008.1"/>
    </source>
</evidence>
<comment type="caution">
    <text evidence="2">The sequence shown here is derived from an EMBL/GenBank/DDBJ whole genome shotgun (WGS) entry which is preliminary data.</text>
</comment>
<keyword evidence="1" id="KW-0472">Membrane</keyword>
<accession>A0ABS2F4M6</accession>
<organism evidence="2 3">
    <name type="scientific">Bacteroides caecicola</name>
    <dbReference type="NCBI Taxonomy" id="1462569"/>
    <lineage>
        <taxon>Bacteria</taxon>
        <taxon>Pseudomonadati</taxon>
        <taxon>Bacteroidota</taxon>
        <taxon>Bacteroidia</taxon>
        <taxon>Bacteroidales</taxon>
        <taxon>Bacteroidaceae</taxon>
        <taxon>Bacteroides</taxon>
    </lineage>
</organism>
<name>A0ABS2F4M6_9BACE</name>
<dbReference type="Proteomes" id="UP000782117">
    <property type="component" value="Unassembled WGS sequence"/>
</dbReference>
<keyword evidence="1" id="KW-0812">Transmembrane</keyword>
<feature type="transmembrane region" description="Helical" evidence="1">
    <location>
        <begin position="115"/>
        <end position="134"/>
    </location>
</feature>
<feature type="transmembrane region" description="Helical" evidence="1">
    <location>
        <begin position="83"/>
        <end position="103"/>
    </location>
</feature>
<keyword evidence="1" id="KW-1133">Transmembrane helix</keyword>
<sequence length="139" mass="16351">MKATDDNKRYPLGATIGILLCFLSFLYLYLGLLVVPILTVIGQLYFIYASRLWIKRYGGKRNFDMAHSLFHLGHPRWVTDWGITLYIAGFYLSPLIMLIQSFWQETNDVFHEVVWWMGNILAVLYYIHIVWNRIKKSAS</sequence>
<evidence type="ECO:0000313" key="3">
    <source>
        <dbReference type="Proteomes" id="UP000782117"/>
    </source>
</evidence>
<feature type="transmembrane region" description="Helical" evidence="1">
    <location>
        <begin position="12"/>
        <end position="30"/>
    </location>
</feature>
<gene>
    <name evidence="2" type="ORF">H6A24_00560</name>
</gene>
<keyword evidence="3" id="KW-1185">Reference proteome</keyword>
<feature type="transmembrane region" description="Helical" evidence="1">
    <location>
        <begin position="36"/>
        <end position="54"/>
    </location>
</feature>
<proteinExistence type="predicted"/>
<reference evidence="2 3" key="1">
    <citation type="journal article" date="2021" name="Sci. Rep.">
        <title>The distribution of antibiotic resistance genes in chicken gut microbiota commensals.</title>
        <authorList>
            <person name="Juricova H."/>
            <person name="Matiasovicova J."/>
            <person name="Kubasova T."/>
            <person name="Cejkova D."/>
            <person name="Rychlik I."/>
        </authorList>
    </citation>
    <scope>NUCLEOTIDE SEQUENCE [LARGE SCALE GENOMIC DNA]</scope>
    <source>
        <strain evidence="2 3">An768</strain>
    </source>
</reference>
<dbReference type="EMBL" id="JACJKJ010000001">
    <property type="protein sequence ID" value="MBM6805008.1"/>
    <property type="molecule type" value="Genomic_DNA"/>
</dbReference>
<dbReference type="RefSeq" id="WP_204498658.1">
    <property type="nucleotide sequence ID" value="NZ_JACJKJ010000001.1"/>
</dbReference>